<dbReference type="Proteomes" id="UP001597097">
    <property type="component" value="Unassembled WGS sequence"/>
</dbReference>
<protein>
    <submittedName>
        <fullName evidence="2">Helix-hairpin-helix domain-containing protein</fullName>
    </submittedName>
</protein>
<dbReference type="RefSeq" id="WP_378620434.1">
    <property type="nucleotide sequence ID" value="NZ_JBHUCM010000008.1"/>
</dbReference>
<feature type="domain" description="Helix-hairpin-helix DNA-binding motif class 1" evidence="1">
    <location>
        <begin position="115"/>
        <end position="129"/>
    </location>
</feature>
<dbReference type="Pfam" id="PF23139">
    <property type="entry name" value="OB_YrrC"/>
    <property type="match status" value="1"/>
</dbReference>
<feature type="domain" description="Helix-hairpin-helix DNA-binding motif class 1" evidence="1">
    <location>
        <begin position="207"/>
        <end position="226"/>
    </location>
</feature>
<organism evidence="2 3">
    <name type="scientific">Nonomuraea guangzhouensis</name>
    <dbReference type="NCBI Taxonomy" id="1291555"/>
    <lineage>
        <taxon>Bacteria</taxon>
        <taxon>Bacillati</taxon>
        <taxon>Actinomycetota</taxon>
        <taxon>Actinomycetes</taxon>
        <taxon>Streptosporangiales</taxon>
        <taxon>Streptosporangiaceae</taxon>
        <taxon>Nonomuraea</taxon>
    </lineage>
</organism>
<evidence type="ECO:0000313" key="3">
    <source>
        <dbReference type="Proteomes" id="UP001597097"/>
    </source>
</evidence>
<feature type="non-terminal residue" evidence="2">
    <location>
        <position position="351"/>
    </location>
</feature>
<dbReference type="Pfam" id="PF14490">
    <property type="entry name" value="HHH_RecD2"/>
    <property type="match status" value="1"/>
</dbReference>
<dbReference type="SUPFAM" id="SSF47781">
    <property type="entry name" value="RuvA domain 2-like"/>
    <property type="match status" value="1"/>
</dbReference>
<accession>A0ABW4G471</accession>
<dbReference type="EMBL" id="JBHUCM010000008">
    <property type="protein sequence ID" value="MFD1537291.1"/>
    <property type="molecule type" value="Genomic_DNA"/>
</dbReference>
<dbReference type="InterPro" id="IPR055446">
    <property type="entry name" value="RecD2_N_OB"/>
</dbReference>
<dbReference type="InterPro" id="IPR003583">
    <property type="entry name" value="Hlx-hairpin-Hlx_DNA-bd_motif"/>
</dbReference>
<reference evidence="3" key="1">
    <citation type="journal article" date="2019" name="Int. J. Syst. Evol. Microbiol.">
        <title>The Global Catalogue of Microorganisms (GCM) 10K type strain sequencing project: providing services to taxonomists for standard genome sequencing and annotation.</title>
        <authorList>
            <consortium name="The Broad Institute Genomics Platform"/>
            <consortium name="The Broad Institute Genome Sequencing Center for Infectious Disease"/>
            <person name="Wu L."/>
            <person name="Ma J."/>
        </authorList>
    </citation>
    <scope>NUCLEOTIDE SEQUENCE [LARGE SCALE GENOMIC DNA]</scope>
    <source>
        <strain evidence="3">CGMCC 1.15399</strain>
    </source>
</reference>
<dbReference type="SMART" id="SM00278">
    <property type="entry name" value="HhH1"/>
    <property type="match status" value="3"/>
</dbReference>
<feature type="domain" description="Helix-hairpin-helix DNA-binding motif class 1" evidence="1">
    <location>
        <begin position="143"/>
        <end position="162"/>
    </location>
</feature>
<proteinExistence type="predicted"/>
<dbReference type="InterPro" id="IPR027417">
    <property type="entry name" value="P-loop_NTPase"/>
</dbReference>
<evidence type="ECO:0000259" key="1">
    <source>
        <dbReference type="SMART" id="SM00278"/>
    </source>
</evidence>
<dbReference type="Pfam" id="PF14520">
    <property type="entry name" value="HHH_5"/>
    <property type="match status" value="1"/>
</dbReference>
<dbReference type="InterPro" id="IPR010994">
    <property type="entry name" value="RuvA_2-like"/>
</dbReference>
<dbReference type="InterPro" id="IPR029493">
    <property type="entry name" value="RecD2-like_HHH"/>
</dbReference>
<dbReference type="Gene3D" id="1.10.10.2220">
    <property type="match status" value="1"/>
</dbReference>
<comment type="caution">
    <text evidence="2">The sequence shown here is derived from an EMBL/GenBank/DDBJ whole genome shotgun (WGS) entry which is preliminary data.</text>
</comment>
<sequence length="351" mass="37806">MKICPSLIGVGRPEGSPDTGSKDVGTQLSAVLERITYANEETGYTIARVATDRSGAELLTVVGPLLGAQVGESLRLSGRWTSHPKYGKQFEVWSYATVLPATVQGIRRYLGSGLIKGIGPKMAERIVDHFGTATLEVIEQAPERLVEVPGLGPKRTKLIAAAWEEQKIIKEVMIFLQGVGVSTSIAVRIFKEYGEGSISVVKSRPYQLADDVWGIGFKTADTIAQAVGIPHDSPERVKAGLRYTLSQAADDGHCYLPAPNLIGDAVKILEVPAALVADCLEELVGEEGVVREEIPAGDNIVPAVYLVPFHRAELSLASALLSLLRGGRDRLAAFAEVDWERAEQWLRGQTG</sequence>
<evidence type="ECO:0000313" key="2">
    <source>
        <dbReference type="EMBL" id="MFD1537291.1"/>
    </source>
</evidence>
<name>A0ABW4G471_9ACTN</name>
<dbReference type="SUPFAM" id="SSF52540">
    <property type="entry name" value="P-loop containing nucleoside triphosphate hydrolases"/>
    <property type="match status" value="1"/>
</dbReference>
<dbReference type="Gene3D" id="1.10.150.20">
    <property type="entry name" value="5' to 3' exonuclease, C-terminal subdomain"/>
    <property type="match status" value="1"/>
</dbReference>
<keyword evidence="3" id="KW-1185">Reference proteome</keyword>
<gene>
    <name evidence="2" type="ORF">ACFSJ0_09615</name>
</gene>